<dbReference type="AlphaFoldDB" id="A0A9P3LM80"/>
<gene>
    <name evidence="2" type="ORF">PsYK624_168370</name>
</gene>
<dbReference type="OrthoDB" id="2692137at2759"/>
<dbReference type="EMBL" id="BPQB01000163">
    <property type="protein sequence ID" value="GJF00544.1"/>
    <property type="molecule type" value="Genomic_DNA"/>
</dbReference>
<accession>A0A9P3LM80</accession>
<sequence>MTWPPPVVAFQDLPRFRIISDPWTSPHNGETLMVDKLQFEGRDGWVYLRRRGFLASQRIRRLGGVSCWYAEYELLTNSAVRNRLGSDLSQLVEWIARELLRQNGIPNWSEDPAQVAMGTAARCVMAAQNSPATDTTAEDKAAAPSLTAAESSTVLFEHSDTNTEDPDMPALQTDMRSTLFDPSNHHRDPLGEHRRFRWARGLAHSFTENNTHCVTALSTTWVPQPIIGVVSISLRSDGRFGVEDPLNWPQLYSSSLPYLPFIPKCPTQQSTCAPIWLTPTPSDFLQANDDPSGQAYGYLSSRKLHDLRIAVEVLDYKVNEFQRDSPAPQTHVVDELLRLHAATRNTLALFAVPSTFRNVVSLAGRLHRCFVECLAFMRWHFVTQRNAPSSGVREQVAPEPGIDGFGVMGAFCTDQSVAQQLYAAGVPVWYIQMCQMVGDIQIEGRQPVPFTQPVDVVQDIAIAGGDVRRKVLAGGAHLAAIAQESEALLDIEHVALPAAFGIDEEEMEDDGWKHKGKGKGKATQRVQALEQFKHQQHELLPARVAVWQEALSALDTSKPCESLVGLWFPEPELLVMPQNKLRLLVYISNWMSLRTPLFSLLGRPTLHPPVTQGSWRTLLSRFPEQSEEEKQASEGQRTLAGSAKSTASDGTLGKVTSSSSSQAAKKKEVAQKRHEQKEAVCAYFSALFGRQEQPLKLRIEPISSFVWRGTACVLDSAAARAGSMPLAADVAREIAWELAEVAFRAEVCELEARMVPQRGQRALRLRHQLLAVIFPDNHWSRPDMPPLPSRLSAEAFSDRVDCLEGMRLLLRRWPSCPDAVKTQKFHHAAPADEGLQLERVLVKFYCECAFQKFGRAAALPRIVPPSLRAL</sequence>
<reference evidence="2 3" key="1">
    <citation type="submission" date="2021-08" db="EMBL/GenBank/DDBJ databases">
        <title>Draft Genome Sequence of Phanerochaete sordida strain YK-624.</title>
        <authorList>
            <person name="Mori T."/>
            <person name="Dohra H."/>
            <person name="Suzuki T."/>
            <person name="Kawagishi H."/>
            <person name="Hirai H."/>
        </authorList>
    </citation>
    <scope>NUCLEOTIDE SEQUENCE [LARGE SCALE GENOMIC DNA]</scope>
    <source>
        <strain evidence="2 3">YK-624</strain>
    </source>
</reference>
<keyword evidence="3" id="KW-1185">Reference proteome</keyword>
<evidence type="ECO:0000313" key="3">
    <source>
        <dbReference type="Proteomes" id="UP000703269"/>
    </source>
</evidence>
<comment type="caution">
    <text evidence="2">The sequence shown here is derived from an EMBL/GenBank/DDBJ whole genome shotgun (WGS) entry which is preliminary data.</text>
</comment>
<dbReference type="Proteomes" id="UP000703269">
    <property type="component" value="Unassembled WGS sequence"/>
</dbReference>
<feature type="compositionally biased region" description="Low complexity" evidence="1">
    <location>
        <begin position="654"/>
        <end position="663"/>
    </location>
</feature>
<proteinExistence type="predicted"/>
<organism evidence="2 3">
    <name type="scientific">Phanerochaete sordida</name>
    <dbReference type="NCBI Taxonomy" id="48140"/>
    <lineage>
        <taxon>Eukaryota</taxon>
        <taxon>Fungi</taxon>
        <taxon>Dikarya</taxon>
        <taxon>Basidiomycota</taxon>
        <taxon>Agaricomycotina</taxon>
        <taxon>Agaricomycetes</taxon>
        <taxon>Polyporales</taxon>
        <taxon>Phanerochaetaceae</taxon>
        <taxon>Phanerochaete</taxon>
    </lineage>
</organism>
<protein>
    <submittedName>
        <fullName evidence="2">Uncharacterized protein</fullName>
    </submittedName>
</protein>
<evidence type="ECO:0000313" key="2">
    <source>
        <dbReference type="EMBL" id="GJF00544.1"/>
    </source>
</evidence>
<name>A0A9P3LM80_9APHY</name>
<evidence type="ECO:0000256" key="1">
    <source>
        <dbReference type="SAM" id="MobiDB-lite"/>
    </source>
</evidence>
<feature type="region of interest" description="Disordered" evidence="1">
    <location>
        <begin position="623"/>
        <end position="671"/>
    </location>
</feature>